<sequence>MFSFIRRTATEVAESSAKALRMEGLQGWRKELPMVQLNTKADLDQWAIGSDKDIGGFSTASLDITPEGTGRFHGNISLELPADRNIEQSGYAAIRSKARETSMFGTPCWDTSLFRYLALRVRGDQRKYFVNIQTDSVIQTDLYQHRLFLRTPGQWETVLIPFRDFVLTNNGMIQEDEVEMFREKVKTVGLSLTDRKEGPFSIEIDWIKAMNTEFTEGDMDRIPPSKQEDSHTMQ</sequence>
<keyword evidence="7" id="KW-1185">Reference proteome</keyword>
<dbReference type="EMBL" id="CBTN010000041">
    <property type="protein sequence ID" value="CDH56861.1"/>
    <property type="molecule type" value="Genomic_DNA"/>
</dbReference>
<feature type="domain" description="NADH:ubiquinone oxidoreductase intermediate-associated protein 30" evidence="5">
    <location>
        <begin position="36"/>
        <end position="204"/>
    </location>
</feature>
<dbReference type="STRING" id="1263082.A0A068S6G4"/>
<dbReference type="Gene3D" id="2.60.120.430">
    <property type="entry name" value="Galactose-binding lectin"/>
    <property type="match status" value="1"/>
</dbReference>
<dbReference type="GO" id="GO:0051082">
    <property type="term" value="F:unfolded protein binding"/>
    <property type="evidence" value="ECO:0007669"/>
    <property type="project" value="TreeGrafter"/>
</dbReference>
<keyword evidence="3" id="KW-0496">Mitochondrion</keyword>
<evidence type="ECO:0000256" key="3">
    <source>
        <dbReference type="ARBA" id="ARBA00023128"/>
    </source>
</evidence>
<accession>A0A068S6G4</accession>
<evidence type="ECO:0000313" key="7">
    <source>
        <dbReference type="Proteomes" id="UP000027586"/>
    </source>
</evidence>
<dbReference type="SUPFAM" id="SSF49785">
    <property type="entry name" value="Galactose-binding domain-like"/>
    <property type="match status" value="1"/>
</dbReference>
<protein>
    <submittedName>
        <fullName evidence="6">Complex i intermediate-associated protein cia30</fullName>
    </submittedName>
</protein>
<gene>
    <name evidence="6" type="ORF">LCOR_07863.1</name>
</gene>
<dbReference type="PANTHER" id="PTHR13194:SF18">
    <property type="entry name" value="COMPLEX I INTERMEDIATE-ASSOCIATED PROTEIN 30, MITOCHONDRIAL"/>
    <property type="match status" value="1"/>
</dbReference>
<dbReference type="VEuPathDB" id="FungiDB:LCOR_07863.1"/>
<dbReference type="AlphaFoldDB" id="A0A068S6G4"/>
<evidence type="ECO:0000259" key="5">
    <source>
        <dbReference type="Pfam" id="PF08547"/>
    </source>
</evidence>
<reference evidence="6" key="1">
    <citation type="submission" date="2013-08" db="EMBL/GenBank/DDBJ databases">
        <title>Gene expansion shapes genome architecture in the human pathogen Lichtheimia corymbifera: an evolutionary genomics analysis in the ancient terrestrial Mucorales (Mucoromycotina).</title>
        <authorList>
            <person name="Schwartze V.U."/>
            <person name="Winter S."/>
            <person name="Shelest E."/>
            <person name="Marcet-Houben M."/>
            <person name="Horn F."/>
            <person name="Wehner S."/>
            <person name="Hoffmann K."/>
            <person name="Riege K."/>
            <person name="Sammeth M."/>
            <person name="Nowrousian M."/>
            <person name="Valiante V."/>
            <person name="Linde J."/>
            <person name="Jacobsen I.D."/>
            <person name="Marz M."/>
            <person name="Brakhage A.A."/>
            <person name="Gabaldon T."/>
            <person name="Bocker S."/>
            <person name="Voigt K."/>
        </authorList>
    </citation>
    <scope>NUCLEOTIDE SEQUENCE [LARGE SCALE GENOMIC DNA]</scope>
    <source>
        <strain evidence="6">FSU 9682</strain>
    </source>
</reference>
<evidence type="ECO:0000313" key="6">
    <source>
        <dbReference type="EMBL" id="CDH56861.1"/>
    </source>
</evidence>
<proteinExistence type="inferred from homology"/>
<name>A0A068S6G4_9FUNG</name>
<comment type="caution">
    <text evidence="6">The sequence shown here is derived from an EMBL/GenBank/DDBJ whole genome shotgun (WGS) entry which is preliminary data.</text>
</comment>
<comment type="similarity">
    <text evidence="2">Belongs to the CIA30 family.</text>
</comment>
<dbReference type="InterPro" id="IPR008979">
    <property type="entry name" value="Galactose-bd-like_sf"/>
</dbReference>
<dbReference type="GO" id="GO:0006120">
    <property type="term" value="P:mitochondrial electron transport, NADH to ubiquinone"/>
    <property type="evidence" value="ECO:0007669"/>
    <property type="project" value="TreeGrafter"/>
</dbReference>
<evidence type="ECO:0000256" key="2">
    <source>
        <dbReference type="ARBA" id="ARBA00007884"/>
    </source>
</evidence>
<organism evidence="6 7">
    <name type="scientific">Lichtheimia corymbifera JMRC:FSU:9682</name>
    <dbReference type="NCBI Taxonomy" id="1263082"/>
    <lineage>
        <taxon>Eukaryota</taxon>
        <taxon>Fungi</taxon>
        <taxon>Fungi incertae sedis</taxon>
        <taxon>Mucoromycota</taxon>
        <taxon>Mucoromycotina</taxon>
        <taxon>Mucoromycetes</taxon>
        <taxon>Mucorales</taxon>
        <taxon>Lichtheimiaceae</taxon>
        <taxon>Lichtheimia</taxon>
    </lineage>
</organism>
<dbReference type="GO" id="GO:0010257">
    <property type="term" value="P:NADH dehydrogenase complex assembly"/>
    <property type="evidence" value="ECO:0007669"/>
    <property type="project" value="TreeGrafter"/>
</dbReference>
<dbReference type="InterPro" id="IPR039131">
    <property type="entry name" value="NDUFAF1"/>
</dbReference>
<dbReference type="Pfam" id="PF08547">
    <property type="entry name" value="CIA30"/>
    <property type="match status" value="1"/>
</dbReference>
<evidence type="ECO:0000256" key="4">
    <source>
        <dbReference type="ARBA" id="ARBA00023186"/>
    </source>
</evidence>
<dbReference type="InterPro" id="IPR013857">
    <property type="entry name" value="NADH-UbQ_OxRdtase-assoc_prot30"/>
</dbReference>
<dbReference type="Proteomes" id="UP000027586">
    <property type="component" value="Unassembled WGS sequence"/>
</dbReference>
<dbReference type="GO" id="GO:0005739">
    <property type="term" value="C:mitochondrion"/>
    <property type="evidence" value="ECO:0007669"/>
    <property type="project" value="UniProtKB-SubCell"/>
</dbReference>
<evidence type="ECO:0000256" key="1">
    <source>
        <dbReference type="ARBA" id="ARBA00004173"/>
    </source>
</evidence>
<comment type="subcellular location">
    <subcellularLocation>
        <location evidence="1">Mitochondrion</location>
    </subcellularLocation>
</comment>
<dbReference type="OrthoDB" id="42561at2759"/>
<keyword evidence="4" id="KW-0143">Chaperone</keyword>
<dbReference type="PANTHER" id="PTHR13194">
    <property type="entry name" value="COMPLEX I INTERMEDIATE-ASSOCIATED PROTEIN 30"/>
    <property type="match status" value="1"/>
</dbReference>